<dbReference type="RefSeq" id="WP_184995369.1">
    <property type="nucleotide sequence ID" value="NZ_BOMK01000069.1"/>
</dbReference>
<comment type="caution">
    <text evidence="1">The sequence shown here is derived from an EMBL/GenBank/DDBJ whole genome shotgun (WGS) entry which is preliminary data.</text>
</comment>
<name>A0A7W7I0K5_9ACTN</name>
<gene>
    <name evidence="1" type="ORF">BJ971_004703</name>
</gene>
<reference evidence="1 2" key="1">
    <citation type="submission" date="2020-08" db="EMBL/GenBank/DDBJ databases">
        <title>Sequencing the genomes of 1000 actinobacteria strains.</title>
        <authorList>
            <person name="Klenk H.-P."/>
        </authorList>
    </citation>
    <scope>NUCLEOTIDE SEQUENCE [LARGE SCALE GENOMIC DNA]</scope>
    <source>
        <strain evidence="1 2">DSM 43149</strain>
    </source>
</reference>
<evidence type="ECO:0000313" key="1">
    <source>
        <dbReference type="EMBL" id="MBB4764147.1"/>
    </source>
</evidence>
<dbReference type="AlphaFoldDB" id="A0A7W7I0K5"/>
<proteinExistence type="predicted"/>
<organism evidence="1 2">
    <name type="scientific">Actinoplanes digitatis</name>
    <dbReference type="NCBI Taxonomy" id="1868"/>
    <lineage>
        <taxon>Bacteria</taxon>
        <taxon>Bacillati</taxon>
        <taxon>Actinomycetota</taxon>
        <taxon>Actinomycetes</taxon>
        <taxon>Micromonosporales</taxon>
        <taxon>Micromonosporaceae</taxon>
        <taxon>Actinoplanes</taxon>
    </lineage>
</organism>
<accession>A0A7W7I0K5</accession>
<dbReference type="Proteomes" id="UP000578112">
    <property type="component" value="Unassembled WGS sequence"/>
</dbReference>
<dbReference type="EMBL" id="JACHNH010000001">
    <property type="protein sequence ID" value="MBB4764147.1"/>
    <property type="molecule type" value="Genomic_DNA"/>
</dbReference>
<keyword evidence="2" id="KW-1185">Reference proteome</keyword>
<evidence type="ECO:0000313" key="2">
    <source>
        <dbReference type="Proteomes" id="UP000578112"/>
    </source>
</evidence>
<sequence length="161" mass="17125">MSADLDEALLRELAEPLVAEFSPAEQGDLFLLLSDAYFADPSGFSRRDRDKALGPLAFGLPELTVLLTPVLLAATNETVRYLVESAAERGTKVTAAALRRLFKRGAAAEVTPGPELVLTAEQWSHVRQIVERVALKGGVPADQAELIADAVAGQGLTQDGT</sequence>
<protein>
    <submittedName>
        <fullName evidence="1">Uncharacterized protein</fullName>
    </submittedName>
</protein>